<comment type="caution">
    <text evidence="8">The sequence shown here is derived from an EMBL/GenBank/DDBJ whole genome shotgun (WGS) entry which is preliminary data.</text>
</comment>
<proteinExistence type="inferred from homology"/>
<dbReference type="Proteomes" id="UP000179807">
    <property type="component" value="Unassembled WGS sequence"/>
</dbReference>
<dbReference type="EMBL" id="MLAK01000816">
    <property type="protein sequence ID" value="OHT03756.1"/>
    <property type="molecule type" value="Genomic_DNA"/>
</dbReference>
<keyword evidence="5 7" id="KW-0472">Membrane</keyword>
<evidence type="ECO:0000256" key="7">
    <source>
        <dbReference type="RuleBase" id="RU368066"/>
    </source>
</evidence>
<feature type="transmembrane region" description="Helical" evidence="7">
    <location>
        <begin position="563"/>
        <end position="584"/>
    </location>
</feature>
<keyword evidence="6" id="KW-0325">Glycoprotein</keyword>
<dbReference type="AlphaFoldDB" id="A0A1J4K1Y7"/>
<feature type="transmembrane region" description="Helical" evidence="7">
    <location>
        <begin position="463"/>
        <end position="485"/>
    </location>
</feature>
<feature type="transmembrane region" description="Helical" evidence="7">
    <location>
        <begin position="38"/>
        <end position="59"/>
    </location>
</feature>
<keyword evidence="9" id="KW-1185">Reference proteome</keyword>
<comment type="similarity">
    <text evidence="2 7">Belongs to the CTL (choline transporter-like) family.</text>
</comment>
<evidence type="ECO:0000256" key="2">
    <source>
        <dbReference type="ARBA" id="ARBA00007168"/>
    </source>
</evidence>
<evidence type="ECO:0000256" key="1">
    <source>
        <dbReference type="ARBA" id="ARBA00004141"/>
    </source>
</evidence>
<evidence type="ECO:0000256" key="6">
    <source>
        <dbReference type="ARBA" id="ARBA00023180"/>
    </source>
</evidence>
<evidence type="ECO:0000313" key="8">
    <source>
        <dbReference type="EMBL" id="OHT03756.1"/>
    </source>
</evidence>
<dbReference type="OrthoDB" id="420519at2759"/>
<dbReference type="PANTHER" id="PTHR12385">
    <property type="entry name" value="CHOLINE TRANSPORTER-LIKE (SLC FAMILY 44)"/>
    <property type="match status" value="1"/>
</dbReference>
<organism evidence="8 9">
    <name type="scientific">Tritrichomonas foetus</name>
    <dbReference type="NCBI Taxonomy" id="1144522"/>
    <lineage>
        <taxon>Eukaryota</taxon>
        <taxon>Metamonada</taxon>
        <taxon>Parabasalia</taxon>
        <taxon>Tritrichomonadida</taxon>
        <taxon>Tritrichomonadidae</taxon>
        <taxon>Tritrichomonas</taxon>
    </lineage>
</organism>
<accession>A0A1J4K1Y7</accession>
<dbReference type="Pfam" id="PF04515">
    <property type="entry name" value="Choline_transpo"/>
    <property type="match status" value="1"/>
</dbReference>
<feature type="transmembrane region" description="Helical" evidence="7">
    <location>
        <begin position="307"/>
        <end position="327"/>
    </location>
</feature>
<evidence type="ECO:0000256" key="3">
    <source>
        <dbReference type="ARBA" id="ARBA00022692"/>
    </source>
</evidence>
<feature type="transmembrane region" description="Helical" evidence="7">
    <location>
        <begin position="407"/>
        <end position="439"/>
    </location>
</feature>
<evidence type="ECO:0000313" key="9">
    <source>
        <dbReference type="Proteomes" id="UP000179807"/>
    </source>
</evidence>
<dbReference type="VEuPathDB" id="TrichDB:TRFO_06600"/>
<comment type="subcellular location">
    <subcellularLocation>
        <location evidence="7">Cell membrane</location>
        <topology evidence="7">Multi-pass membrane protein</topology>
    </subcellularLocation>
    <subcellularLocation>
        <location evidence="1">Membrane</location>
        <topology evidence="1">Multi-pass membrane protein</topology>
    </subcellularLocation>
</comment>
<dbReference type="InterPro" id="IPR007603">
    <property type="entry name" value="Choline_transptr-like"/>
</dbReference>
<dbReference type="RefSeq" id="XP_068356892.1">
    <property type="nucleotide sequence ID" value="XM_068493191.1"/>
</dbReference>
<dbReference type="GeneID" id="94827895"/>
<dbReference type="GO" id="GO:0005886">
    <property type="term" value="C:plasma membrane"/>
    <property type="evidence" value="ECO:0007669"/>
    <property type="project" value="UniProtKB-SubCell"/>
</dbReference>
<reference evidence="8" key="1">
    <citation type="submission" date="2016-10" db="EMBL/GenBank/DDBJ databases">
        <authorList>
            <person name="Benchimol M."/>
            <person name="Almeida L.G."/>
            <person name="Vasconcelos A.T."/>
            <person name="Perreira-Neves A."/>
            <person name="Rosa I.A."/>
            <person name="Tasca T."/>
            <person name="Bogo M.R."/>
            <person name="de Souza W."/>
        </authorList>
    </citation>
    <scope>NUCLEOTIDE SEQUENCE [LARGE SCALE GENOMIC DNA]</scope>
    <source>
        <strain evidence="8">K</strain>
    </source>
</reference>
<dbReference type="GO" id="GO:0022857">
    <property type="term" value="F:transmembrane transporter activity"/>
    <property type="evidence" value="ECO:0007669"/>
    <property type="project" value="UniProtKB-UniRule"/>
</dbReference>
<feature type="transmembrane region" description="Helical" evidence="7">
    <location>
        <begin position="366"/>
        <end position="386"/>
    </location>
</feature>
<gene>
    <name evidence="8" type="ORF">TRFO_06600</name>
</gene>
<feature type="transmembrane region" description="Helical" evidence="7">
    <location>
        <begin position="227"/>
        <end position="247"/>
    </location>
</feature>
<evidence type="ECO:0000256" key="4">
    <source>
        <dbReference type="ARBA" id="ARBA00022989"/>
    </source>
</evidence>
<protein>
    <recommendedName>
        <fullName evidence="7">Choline transporter-like protein</fullName>
    </recommendedName>
</protein>
<name>A0A1J4K1Y7_9EUKA</name>
<keyword evidence="4 7" id="KW-1133">Transmembrane helix</keyword>
<dbReference type="PANTHER" id="PTHR12385:SF14">
    <property type="entry name" value="CHOLINE TRANSPORTER-LIKE 2"/>
    <property type="match status" value="1"/>
</dbReference>
<keyword evidence="3 7" id="KW-0812">Transmembrane</keyword>
<comment type="function">
    <text evidence="7">Choline transporter.</text>
</comment>
<feature type="transmembrane region" description="Helical" evidence="7">
    <location>
        <begin position="339"/>
        <end position="360"/>
    </location>
</feature>
<feature type="transmembrane region" description="Helical" evidence="7">
    <location>
        <begin position="590"/>
        <end position="615"/>
    </location>
</feature>
<evidence type="ECO:0000256" key="5">
    <source>
        <dbReference type="ARBA" id="ARBA00023136"/>
    </source>
</evidence>
<sequence>MGKSKKSKEVDSNSGEGTPFQYDPNFDGIDEDRHCTDCCMLIFFILFICGMFALLFVSIPKSNYKYIYIPTDHRGLLCGYDNSKLNVDNASDLPDLTDRKYLFWVRPGKPGYSRSFCVEECPSVGLFSKSSAMSTNLNNGVPKNTNCGSYDGASYYATIENYSQPDENVKYFCPYATKKMMERCFPTSGAFSDLIESNLTQTIKEFGDSMSAVSTVSRAVTDIYNTWWMIGVCVIVSLFLSIFWLLFLRCCAPVFVWLAVLLSAAALAALTYMCYKQWKDEFGNHEIIESYSFGFVSEELNAKVFRVIFWILVVLDVIFVLLIIFLFNRIRLSIRIIKFVSRIFGNAPSLFLFPVVQYFILLVWWVYVIGVAIVLFGAGTPVRQLVEEGNTVVDKIEMQYDKIIQGFAIYHFVGFLWVSFFISALGEMTVAGVIAQFYFTRDEDVKNLPGCLVTRSFFRSLRFHAGSLALGSLIITICRIIRIVLEYVDQKTKNSRSSIATFFIKCCKCCMWCLEKFLKYLNRNAYIMIAIHGFNFFKGAKEAFLLIVRNCVRVATLNWVGDFTLFLGRVFVSAGITAASLWLFKTNDNVQFYIVPTVIVFVCCYIASGAFTGIFEIAIDSTFLCFMEDGERNRCHKMYASKKLQKFMRKDSEENP</sequence>
<feature type="transmembrane region" description="Helical" evidence="7">
    <location>
        <begin position="254"/>
        <end position="273"/>
    </location>
</feature>